<feature type="non-terminal residue" evidence="2">
    <location>
        <position position="99"/>
    </location>
</feature>
<feature type="region of interest" description="Disordered" evidence="1">
    <location>
        <begin position="1"/>
        <end position="39"/>
    </location>
</feature>
<evidence type="ECO:0000313" key="3">
    <source>
        <dbReference type="Proteomes" id="UP000789901"/>
    </source>
</evidence>
<protein>
    <submittedName>
        <fullName evidence="2">157_t:CDS:1</fullName>
    </submittedName>
</protein>
<feature type="compositionally biased region" description="Polar residues" evidence="1">
    <location>
        <begin position="74"/>
        <end position="89"/>
    </location>
</feature>
<feature type="non-terminal residue" evidence="2">
    <location>
        <position position="1"/>
    </location>
</feature>
<feature type="compositionally biased region" description="Polar residues" evidence="1">
    <location>
        <begin position="1"/>
        <end position="10"/>
    </location>
</feature>
<comment type="caution">
    <text evidence="2">The sequence shown here is derived from an EMBL/GenBank/DDBJ whole genome shotgun (WGS) entry which is preliminary data.</text>
</comment>
<keyword evidence="3" id="KW-1185">Reference proteome</keyword>
<evidence type="ECO:0000256" key="1">
    <source>
        <dbReference type="SAM" id="MobiDB-lite"/>
    </source>
</evidence>
<organism evidence="2 3">
    <name type="scientific">Gigaspora margarita</name>
    <dbReference type="NCBI Taxonomy" id="4874"/>
    <lineage>
        <taxon>Eukaryota</taxon>
        <taxon>Fungi</taxon>
        <taxon>Fungi incertae sedis</taxon>
        <taxon>Mucoromycota</taxon>
        <taxon>Glomeromycotina</taxon>
        <taxon>Glomeromycetes</taxon>
        <taxon>Diversisporales</taxon>
        <taxon>Gigasporaceae</taxon>
        <taxon>Gigaspora</taxon>
    </lineage>
</organism>
<accession>A0ABN7XBZ6</accession>
<sequence length="99" mass="10780">TSSRSPTSTVGHRVVGVLKDINESQDGNVEQDSPTDNHRYSQYSLSIAHQQTSSRSPTSTAGCRVVGVLKDINESQGGSMEQDSPTDKQSFPYKHSKLQ</sequence>
<dbReference type="Proteomes" id="UP000789901">
    <property type="component" value="Unassembled WGS sequence"/>
</dbReference>
<feature type="compositionally biased region" description="Polar residues" evidence="1">
    <location>
        <begin position="24"/>
        <end position="39"/>
    </location>
</feature>
<feature type="region of interest" description="Disordered" evidence="1">
    <location>
        <begin position="72"/>
        <end position="99"/>
    </location>
</feature>
<name>A0ABN7XBZ6_GIGMA</name>
<gene>
    <name evidence="2" type="ORF">GMARGA_LOCUS40400</name>
</gene>
<proteinExistence type="predicted"/>
<reference evidence="2 3" key="1">
    <citation type="submission" date="2021-06" db="EMBL/GenBank/DDBJ databases">
        <authorList>
            <person name="Kallberg Y."/>
            <person name="Tangrot J."/>
            <person name="Rosling A."/>
        </authorList>
    </citation>
    <scope>NUCLEOTIDE SEQUENCE [LARGE SCALE GENOMIC DNA]</scope>
    <source>
        <strain evidence="2 3">120-4 pot B 10/14</strain>
    </source>
</reference>
<dbReference type="EMBL" id="CAJVQB010102813">
    <property type="protein sequence ID" value="CAG8850789.1"/>
    <property type="molecule type" value="Genomic_DNA"/>
</dbReference>
<evidence type="ECO:0000313" key="2">
    <source>
        <dbReference type="EMBL" id="CAG8850789.1"/>
    </source>
</evidence>